<evidence type="ECO:0008006" key="6">
    <source>
        <dbReference type="Google" id="ProtNLM"/>
    </source>
</evidence>
<dbReference type="SUPFAM" id="SSF63825">
    <property type="entry name" value="YWTD domain"/>
    <property type="match status" value="1"/>
</dbReference>
<dbReference type="AlphaFoldDB" id="A0A1M5IYY8"/>
<dbReference type="OrthoDB" id="9773938at2"/>
<reference evidence="2 5" key="3">
    <citation type="submission" date="2018-03" db="EMBL/GenBank/DDBJ databases">
        <title>Genomic Encyclopedia of Archaeal and Bacterial Type Strains, Phase II (KMG-II): from individual species to whole genera.</title>
        <authorList>
            <person name="Goeker M."/>
        </authorList>
    </citation>
    <scope>NUCLEOTIDE SEQUENCE [LARGE SCALE GENOMIC DNA]</scope>
    <source>
        <strain evidence="2 5">DSM 17797</strain>
    </source>
</reference>
<dbReference type="Proteomes" id="UP000237771">
    <property type="component" value="Unassembled WGS sequence"/>
</dbReference>
<keyword evidence="1" id="KW-0732">Signal</keyword>
<dbReference type="RefSeq" id="WP_072939168.1">
    <property type="nucleotide sequence ID" value="NZ_FQWO01000001.1"/>
</dbReference>
<accession>A0A1M5IYY8</accession>
<dbReference type="InterPro" id="IPR051200">
    <property type="entry name" value="Host-pathogen_enzymatic-act"/>
</dbReference>
<reference evidence="3" key="2">
    <citation type="submission" date="2016-11" db="EMBL/GenBank/DDBJ databases">
        <authorList>
            <person name="Jaros S."/>
            <person name="Januszkiewicz K."/>
            <person name="Wedrychowicz H."/>
        </authorList>
    </citation>
    <scope>NUCLEOTIDE SEQUENCE [LARGE SCALE GENOMIC DNA]</scope>
    <source>
        <strain evidence="3">DSM 19729</strain>
    </source>
</reference>
<dbReference type="STRING" id="280093.SAMN05443373_101456"/>
<reference evidence="4" key="1">
    <citation type="submission" date="2016-11" db="EMBL/GenBank/DDBJ databases">
        <authorList>
            <person name="Varghese N."/>
            <person name="Submissions S."/>
        </authorList>
    </citation>
    <scope>NUCLEOTIDE SEQUENCE [LARGE SCALE GENOMIC DNA]</scope>
    <source>
        <strain evidence="4">DSM 19729</strain>
    </source>
</reference>
<dbReference type="EMBL" id="FQWO01000001">
    <property type="protein sequence ID" value="SHG33481.1"/>
    <property type="molecule type" value="Genomic_DNA"/>
</dbReference>
<dbReference type="PROSITE" id="PS51257">
    <property type="entry name" value="PROKAR_LIPOPROTEIN"/>
    <property type="match status" value="1"/>
</dbReference>
<keyword evidence="5" id="KW-1185">Reference proteome</keyword>
<evidence type="ECO:0000313" key="2">
    <source>
        <dbReference type="EMBL" id="PRZ28166.1"/>
    </source>
</evidence>
<dbReference type="InterPro" id="IPR031815">
    <property type="entry name" value="DUF5074"/>
</dbReference>
<organism evidence="3 4">
    <name type="scientific">Flavobacterium granuli</name>
    <dbReference type="NCBI Taxonomy" id="280093"/>
    <lineage>
        <taxon>Bacteria</taxon>
        <taxon>Pseudomonadati</taxon>
        <taxon>Bacteroidota</taxon>
        <taxon>Flavobacteriia</taxon>
        <taxon>Flavobacteriales</taxon>
        <taxon>Flavobacteriaceae</taxon>
        <taxon>Flavobacterium</taxon>
    </lineage>
</organism>
<dbReference type="Gene3D" id="2.130.10.10">
    <property type="entry name" value="YVTN repeat-like/Quinoprotein amine dehydrogenase"/>
    <property type="match status" value="1"/>
</dbReference>
<feature type="signal peptide" evidence="1">
    <location>
        <begin position="1"/>
        <end position="18"/>
    </location>
</feature>
<feature type="chain" id="PRO_5012974229" description="40-residue YVTN family beta-propeller repeat-containing protein" evidence="1">
    <location>
        <begin position="19"/>
        <end position="343"/>
    </location>
</feature>
<gene>
    <name evidence="2" type="ORF">BC624_101456</name>
    <name evidence="3" type="ORF">SAMN05443373_101456</name>
</gene>
<sequence length="343" mass="36784">MKLKHVFLGIFASALLLASCSNDDAVEKDVPLGAYDNGVLILNEGNFGTPNASVSYISNDLTVFMEDVFGTENNAKELGDVGQSLSFYEDKAFIVLNASNVVQVVDRYTFKSLATITENLKNPRYSVVLDGKLYVTNSISKAVTIYDAKTYAYLGTIAINKTAERIVTANGKLYIMNGAYGSGNTVTVVNPQSNNAMSVITVESGVNSIEEKNGYVYVLCGNSTKSKLFKIDTKTDTATSIESTTLKKALNMDIDGDKIYYTQGTGVYAMALNATTFSETPLFSVKDNSWSTFYGFGVIDGKIYSADANGFTGAGIVKVLSATGTELKTLAVGMGPNGFYSNN</sequence>
<dbReference type="EMBL" id="PVUB01000001">
    <property type="protein sequence ID" value="PRZ28166.1"/>
    <property type="molecule type" value="Genomic_DNA"/>
</dbReference>
<dbReference type="Pfam" id="PF16819">
    <property type="entry name" value="DUF5074"/>
    <property type="match status" value="1"/>
</dbReference>
<dbReference type="Proteomes" id="UP000184384">
    <property type="component" value="Unassembled WGS sequence"/>
</dbReference>
<dbReference type="InterPro" id="IPR015943">
    <property type="entry name" value="WD40/YVTN_repeat-like_dom_sf"/>
</dbReference>
<evidence type="ECO:0000256" key="1">
    <source>
        <dbReference type="SAM" id="SignalP"/>
    </source>
</evidence>
<evidence type="ECO:0000313" key="3">
    <source>
        <dbReference type="EMBL" id="SHG33481.1"/>
    </source>
</evidence>
<evidence type="ECO:0000313" key="5">
    <source>
        <dbReference type="Proteomes" id="UP000237771"/>
    </source>
</evidence>
<dbReference type="PANTHER" id="PTHR47197">
    <property type="entry name" value="PROTEIN NIRF"/>
    <property type="match status" value="1"/>
</dbReference>
<proteinExistence type="predicted"/>
<evidence type="ECO:0000313" key="4">
    <source>
        <dbReference type="Proteomes" id="UP000184384"/>
    </source>
</evidence>
<name>A0A1M5IYY8_9FLAO</name>
<dbReference type="PANTHER" id="PTHR47197:SF3">
    <property type="entry name" value="DIHYDRO-HEME D1 DEHYDROGENASE"/>
    <property type="match status" value="1"/>
</dbReference>
<protein>
    <recommendedName>
        <fullName evidence="6">40-residue YVTN family beta-propeller repeat-containing protein</fullName>
    </recommendedName>
</protein>